<name>A0A4Z0MJ38_9BACT</name>
<keyword evidence="2" id="KW-1185">Reference proteome</keyword>
<dbReference type="EMBL" id="SRKZ01000004">
    <property type="protein sequence ID" value="TGD79308.1"/>
    <property type="molecule type" value="Genomic_DNA"/>
</dbReference>
<dbReference type="AlphaFoldDB" id="A0A4Z0MJ38"/>
<protein>
    <recommendedName>
        <fullName evidence="3">Porin</fullName>
    </recommendedName>
</protein>
<dbReference type="OrthoDB" id="1489309at2"/>
<evidence type="ECO:0008006" key="3">
    <source>
        <dbReference type="Google" id="ProtNLM"/>
    </source>
</evidence>
<dbReference type="Proteomes" id="UP000298284">
    <property type="component" value="Unassembled WGS sequence"/>
</dbReference>
<evidence type="ECO:0000313" key="1">
    <source>
        <dbReference type="EMBL" id="TGD79308.1"/>
    </source>
</evidence>
<reference evidence="1 2" key="1">
    <citation type="submission" date="2019-04" db="EMBL/GenBank/DDBJ databases">
        <authorList>
            <person name="Feng G."/>
            <person name="Zhang J."/>
            <person name="Zhu H."/>
        </authorList>
    </citation>
    <scope>NUCLEOTIDE SEQUENCE [LARGE SCALE GENOMIC DNA]</scope>
    <source>
        <strain evidence="1 2">JCM 19491</strain>
    </source>
</reference>
<sequence>MSDLSLISLFRVAVPNTWFRSLLLLVLLGGVPALLPAAQAQIVDDSTKNRYGARTTFILREADMMRGDTVGRMIDTTLTRLPQNRYWVHDSAFYQDLGNFGTASRHLLWQPNTQIGARLGRNVFDRYVRDASTIPYYDTRSPYTFFRFHQGNPYEQIFELGYTRSLKKDLNVGFAYERFGSNKAVAVTNTRAGQVEHSNFLLFVRYQTPDDRYHLMANLTTARHRAVEQGGIVPLLTDTLEGTDGTKIDLSKLFDYQREEVRLTNAVNRDDRDQVHIAHTYRLLGRGLTAYHIADWTRRQNKYFDDQPIVTQSAIAGRQGTFRYDVRRFSNTITDDRADFRQIENTVGVMGNSPTVAYRLYGKQRTYSLESRSRKGSNTITVEELNYTTDATQFFLGGTAGFRYKEFSIETSGEVKVPEQFKDIIRIKRTEYILRGATDLGPVRVDGLITSYTPTLTEQRFEGNHDTWNNNFDNTQVQQVRGLVNQKLGNQHLQLVGTFANITNLVYYNEQAVPEQLDNARLVLSLTAQHKFNVGHLFVDNQATYTGVTGGTEGLRFPRLVGESRVYYQGYVFKKALFGQFGVQTYFQSRWKPYDYNPTTQQFFFQDHFTIRNTPIADVFLSADIKTVNVFFKMAYVNQFLPQSGYFTTPYYAGLPRRLQFGIRWQFFN</sequence>
<organism evidence="1 2">
    <name type="scientific">Hymenobacter wooponensis</name>
    <dbReference type="NCBI Taxonomy" id="1525360"/>
    <lineage>
        <taxon>Bacteria</taxon>
        <taxon>Pseudomonadati</taxon>
        <taxon>Bacteroidota</taxon>
        <taxon>Cytophagia</taxon>
        <taxon>Cytophagales</taxon>
        <taxon>Hymenobacteraceae</taxon>
        <taxon>Hymenobacter</taxon>
    </lineage>
</organism>
<dbReference type="InterPro" id="IPR025631">
    <property type="entry name" value="Porin_10"/>
</dbReference>
<accession>A0A4Z0MJ38</accession>
<gene>
    <name evidence="1" type="ORF">EU557_13785</name>
</gene>
<comment type="caution">
    <text evidence="1">The sequence shown here is derived from an EMBL/GenBank/DDBJ whole genome shotgun (WGS) entry which is preliminary data.</text>
</comment>
<evidence type="ECO:0000313" key="2">
    <source>
        <dbReference type="Proteomes" id="UP000298284"/>
    </source>
</evidence>
<dbReference type="Pfam" id="PF14121">
    <property type="entry name" value="Porin_10"/>
    <property type="match status" value="1"/>
</dbReference>
<proteinExistence type="predicted"/>
<dbReference type="RefSeq" id="WP_135531058.1">
    <property type="nucleotide sequence ID" value="NZ_SRKZ01000004.1"/>
</dbReference>